<comment type="caution">
    <text evidence="1">The sequence shown here is derived from an EMBL/GenBank/DDBJ whole genome shotgun (WGS) entry which is preliminary data.</text>
</comment>
<dbReference type="Proteomes" id="UP000828390">
    <property type="component" value="Unassembled WGS sequence"/>
</dbReference>
<dbReference type="AlphaFoldDB" id="A0A9D4QHR8"/>
<reference evidence="1" key="2">
    <citation type="submission" date="2020-11" db="EMBL/GenBank/DDBJ databases">
        <authorList>
            <person name="McCartney M.A."/>
            <person name="Auch B."/>
            <person name="Kono T."/>
            <person name="Mallez S."/>
            <person name="Becker A."/>
            <person name="Gohl D.M."/>
            <person name="Silverstein K.A.T."/>
            <person name="Koren S."/>
            <person name="Bechman K.B."/>
            <person name="Herman A."/>
            <person name="Abrahante J.E."/>
            <person name="Garbe J."/>
        </authorList>
    </citation>
    <scope>NUCLEOTIDE SEQUENCE</scope>
    <source>
        <strain evidence="1">Duluth1</strain>
        <tissue evidence="1">Whole animal</tissue>
    </source>
</reference>
<reference evidence="1" key="1">
    <citation type="journal article" date="2019" name="bioRxiv">
        <title>The Genome of the Zebra Mussel, Dreissena polymorpha: A Resource for Invasive Species Research.</title>
        <authorList>
            <person name="McCartney M.A."/>
            <person name="Auch B."/>
            <person name="Kono T."/>
            <person name="Mallez S."/>
            <person name="Zhang Y."/>
            <person name="Obille A."/>
            <person name="Becker A."/>
            <person name="Abrahante J.E."/>
            <person name="Garbe J."/>
            <person name="Badalamenti J.P."/>
            <person name="Herman A."/>
            <person name="Mangelson H."/>
            <person name="Liachko I."/>
            <person name="Sullivan S."/>
            <person name="Sone E.D."/>
            <person name="Koren S."/>
            <person name="Silverstein K.A.T."/>
            <person name="Beckman K.B."/>
            <person name="Gohl D.M."/>
        </authorList>
    </citation>
    <scope>NUCLEOTIDE SEQUENCE</scope>
    <source>
        <strain evidence="1">Duluth1</strain>
        <tissue evidence="1">Whole animal</tissue>
    </source>
</reference>
<evidence type="ECO:0000313" key="2">
    <source>
        <dbReference type="Proteomes" id="UP000828390"/>
    </source>
</evidence>
<organism evidence="1 2">
    <name type="scientific">Dreissena polymorpha</name>
    <name type="common">Zebra mussel</name>
    <name type="synonym">Mytilus polymorpha</name>
    <dbReference type="NCBI Taxonomy" id="45954"/>
    <lineage>
        <taxon>Eukaryota</taxon>
        <taxon>Metazoa</taxon>
        <taxon>Spiralia</taxon>
        <taxon>Lophotrochozoa</taxon>
        <taxon>Mollusca</taxon>
        <taxon>Bivalvia</taxon>
        <taxon>Autobranchia</taxon>
        <taxon>Heteroconchia</taxon>
        <taxon>Euheterodonta</taxon>
        <taxon>Imparidentia</taxon>
        <taxon>Neoheterodontei</taxon>
        <taxon>Myida</taxon>
        <taxon>Dreissenoidea</taxon>
        <taxon>Dreissenidae</taxon>
        <taxon>Dreissena</taxon>
    </lineage>
</organism>
<gene>
    <name evidence="1" type="ORF">DPMN_105773</name>
</gene>
<dbReference type="EMBL" id="JAIWYP010000004">
    <property type="protein sequence ID" value="KAH3832483.1"/>
    <property type="molecule type" value="Genomic_DNA"/>
</dbReference>
<sequence>MGESTRHTWVNSKDADEMERYAAQDERRLCDSCVAEANVCRYIRVGPDGLF</sequence>
<keyword evidence="2" id="KW-1185">Reference proteome</keyword>
<proteinExistence type="predicted"/>
<name>A0A9D4QHR8_DREPO</name>
<accession>A0A9D4QHR8</accession>
<protein>
    <submittedName>
        <fullName evidence="1">Uncharacterized protein</fullName>
    </submittedName>
</protein>
<evidence type="ECO:0000313" key="1">
    <source>
        <dbReference type="EMBL" id="KAH3832483.1"/>
    </source>
</evidence>